<organism evidence="1 2">
    <name type="scientific">Golovinomyces cichoracearum</name>
    <dbReference type="NCBI Taxonomy" id="62708"/>
    <lineage>
        <taxon>Eukaryota</taxon>
        <taxon>Fungi</taxon>
        <taxon>Dikarya</taxon>
        <taxon>Ascomycota</taxon>
        <taxon>Pezizomycotina</taxon>
        <taxon>Leotiomycetes</taxon>
        <taxon>Erysiphales</taxon>
        <taxon>Erysiphaceae</taxon>
        <taxon>Golovinomyces</taxon>
    </lineage>
</organism>
<evidence type="ECO:0000313" key="1">
    <source>
        <dbReference type="EMBL" id="RKF60197.1"/>
    </source>
</evidence>
<feature type="non-terminal residue" evidence="1">
    <location>
        <position position="1"/>
    </location>
</feature>
<dbReference type="EMBL" id="MCBR01016835">
    <property type="protein sequence ID" value="RKF60197.1"/>
    <property type="molecule type" value="Genomic_DNA"/>
</dbReference>
<reference evidence="1 2" key="1">
    <citation type="journal article" date="2018" name="BMC Genomics">
        <title>Comparative genome analyses reveal sequence features reflecting distinct modes of host-adaptation between dicot and monocot powdery mildew.</title>
        <authorList>
            <person name="Wu Y."/>
            <person name="Ma X."/>
            <person name="Pan Z."/>
            <person name="Kale S.D."/>
            <person name="Song Y."/>
            <person name="King H."/>
            <person name="Zhang Q."/>
            <person name="Presley C."/>
            <person name="Deng X."/>
            <person name="Wei C.I."/>
            <person name="Xiao S."/>
        </authorList>
    </citation>
    <scope>NUCLEOTIDE SEQUENCE [LARGE SCALE GENOMIC DNA]</scope>
    <source>
        <strain evidence="1">UCSC1</strain>
    </source>
</reference>
<dbReference type="Proteomes" id="UP000285405">
    <property type="component" value="Unassembled WGS sequence"/>
</dbReference>
<proteinExistence type="predicted"/>
<accession>A0A420HS19</accession>
<evidence type="ECO:0000313" key="2">
    <source>
        <dbReference type="Proteomes" id="UP000285405"/>
    </source>
</evidence>
<sequence length="83" mass="9662">KSPSIPKTFQRLSRIFASSFVSHQTKTPIPENRPVIRQQSKPPGRIYEITEDKIQQEIENFEKIKNLDSKNDIEYDLMGKDDA</sequence>
<comment type="caution">
    <text evidence="1">The sequence shown here is derived from an EMBL/GenBank/DDBJ whole genome shotgun (WGS) entry which is preliminary data.</text>
</comment>
<protein>
    <submittedName>
        <fullName evidence="1">Uncharacterized protein</fullName>
    </submittedName>
</protein>
<dbReference type="AlphaFoldDB" id="A0A420HS19"/>
<gene>
    <name evidence="1" type="ORF">GcC1_168009</name>
</gene>
<name>A0A420HS19_9PEZI</name>